<evidence type="ECO:0000313" key="2">
    <source>
        <dbReference type="EMBL" id="GGG05254.1"/>
    </source>
</evidence>
<dbReference type="Pfam" id="PF08241">
    <property type="entry name" value="Methyltransf_11"/>
    <property type="match status" value="1"/>
</dbReference>
<dbReference type="EMBL" id="BMJS01000035">
    <property type="protein sequence ID" value="GGG05254.1"/>
    <property type="molecule type" value="Genomic_DNA"/>
</dbReference>
<sequence>MQDRQLLDLEVMLSRFSVRRAFYLGKVKKAYFERVSAVHHYAASGFIYDAQIFGASFNADNWPFANKSFNLIVLDNVLLNPNDLHKILMEAIRVLSDDGCLIVVQYKKNQGTAIPFRYVNKEIKSEGLHKIESHYYDVFNVKDFNKWLPCLLPESFSCEYIASFSKQVIPLSPLFSGATEMVKLPGKYAIGMNKVLKVK</sequence>
<dbReference type="Gene3D" id="3.40.50.150">
    <property type="entry name" value="Vaccinia Virus protein VP39"/>
    <property type="match status" value="1"/>
</dbReference>
<accession>A0A8J2Z682</accession>
<dbReference type="AlphaFoldDB" id="A0A8J2Z682"/>
<name>A0A8J2Z682_9GAMM</name>
<dbReference type="GO" id="GO:0008757">
    <property type="term" value="F:S-adenosylmethionine-dependent methyltransferase activity"/>
    <property type="evidence" value="ECO:0007669"/>
    <property type="project" value="InterPro"/>
</dbReference>
<dbReference type="RefSeq" id="WP_117003662.1">
    <property type="nucleotide sequence ID" value="NZ_BMJS01000035.1"/>
</dbReference>
<evidence type="ECO:0000259" key="1">
    <source>
        <dbReference type="Pfam" id="PF08241"/>
    </source>
</evidence>
<dbReference type="InterPro" id="IPR029063">
    <property type="entry name" value="SAM-dependent_MTases_sf"/>
</dbReference>
<gene>
    <name evidence="2" type="ORF">GCM10010995_23440</name>
</gene>
<protein>
    <recommendedName>
        <fullName evidence="1">Methyltransferase type 11 domain-containing protein</fullName>
    </recommendedName>
</protein>
<keyword evidence="3" id="KW-1185">Reference proteome</keyword>
<dbReference type="SUPFAM" id="SSF53335">
    <property type="entry name" value="S-adenosyl-L-methionine-dependent methyltransferases"/>
    <property type="match status" value="1"/>
</dbReference>
<reference evidence="2" key="2">
    <citation type="submission" date="2020-09" db="EMBL/GenBank/DDBJ databases">
        <authorList>
            <person name="Sun Q."/>
            <person name="Zhou Y."/>
        </authorList>
    </citation>
    <scope>NUCLEOTIDE SEQUENCE</scope>
    <source>
        <strain evidence="2">CGMCC 1.15758</strain>
    </source>
</reference>
<dbReference type="Proteomes" id="UP000636949">
    <property type="component" value="Unassembled WGS sequence"/>
</dbReference>
<reference evidence="2" key="1">
    <citation type="journal article" date="2014" name="Int. J. Syst. Evol. Microbiol.">
        <title>Complete genome sequence of Corynebacterium casei LMG S-19264T (=DSM 44701T), isolated from a smear-ripened cheese.</title>
        <authorList>
            <consortium name="US DOE Joint Genome Institute (JGI-PGF)"/>
            <person name="Walter F."/>
            <person name="Albersmeier A."/>
            <person name="Kalinowski J."/>
            <person name="Ruckert C."/>
        </authorList>
    </citation>
    <scope>NUCLEOTIDE SEQUENCE</scope>
    <source>
        <strain evidence="2">CGMCC 1.15758</strain>
    </source>
</reference>
<proteinExistence type="predicted"/>
<evidence type="ECO:0000313" key="3">
    <source>
        <dbReference type="Proteomes" id="UP000636949"/>
    </source>
</evidence>
<comment type="caution">
    <text evidence="2">The sequence shown here is derived from an EMBL/GenBank/DDBJ whole genome shotgun (WGS) entry which is preliminary data.</text>
</comment>
<feature type="domain" description="Methyltransferase type 11" evidence="1">
    <location>
        <begin position="58"/>
        <end position="103"/>
    </location>
</feature>
<dbReference type="InterPro" id="IPR013216">
    <property type="entry name" value="Methyltransf_11"/>
</dbReference>
<organism evidence="2 3">
    <name type="scientific">Cysteiniphilum litorale</name>
    <dbReference type="NCBI Taxonomy" id="2056700"/>
    <lineage>
        <taxon>Bacteria</taxon>
        <taxon>Pseudomonadati</taxon>
        <taxon>Pseudomonadota</taxon>
        <taxon>Gammaproteobacteria</taxon>
        <taxon>Thiotrichales</taxon>
        <taxon>Fastidiosibacteraceae</taxon>
        <taxon>Cysteiniphilum</taxon>
    </lineage>
</organism>
<dbReference type="OrthoDB" id="5622611at2"/>